<name>D5WQT7_KYRT2</name>
<evidence type="ECO:0000313" key="2">
    <source>
        <dbReference type="EMBL" id="ADG06696.1"/>
    </source>
</evidence>
<dbReference type="KEGG" id="bts:Btus_2006"/>
<dbReference type="Proteomes" id="UP000002368">
    <property type="component" value="Chromosome"/>
</dbReference>
<gene>
    <name evidence="2" type="ordered locus">Btus_2006</name>
</gene>
<keyword evidence="3" id="KW-1185">Reference proteome</keyword>
<reference evidence="2 3" key="1">
    <citation type="journal article" date="2011" name="Stand. Genomic Sci.">
        <title>Complete genome sequence of the thermophilic, hydrogen-oxidizing Bacillus tusciae type strain (T2) and reclassification in the new genus, Kyrpidia gen. nov. as Kyrpidia tusciae comb. nov. and emendation of the family Alicyclobacillaceae da Costa and Rainey, 2010.</title>
        <authorList>
            <person name="Klenk H.P."/>
            <person name="Lapidus A."/>
            <person name="Chertkov O."/>
            <person name="Copeland A."/>
            <person name="Del Rio T.G."/>
            <person name="Nolan M."/>
            <person name="Lucas S."/>
            <person name="Chen F."/>
            <person name="Tice H."/>
            <person name="Cheng J.F."/>
            <person name="Han C."/>
            <person name="Bruce D."/>
            <person name="Goodwin L."/>
            <person name="Pitluck S."/>
            <person name="Pati A."/>
            <person name="Ivanova N."/>
            <person name="Mavromatis K."/>
            <person name="Daum C."/>
            <person name="Chen A."/>
            <person name="Palaniappan K."/>
            <person name="Chang Y.J."/>
            <person name="Land M."/>
            <person name="Hauser L."/>
            <person name="Jeffries C.D."/>
            <person name="Detter J.C."/>
            <person name="Rohde M."/>
            <person name="Abt B."/>
            <person name="Pukall R."/>
            <person name="Goker M."/>
            <person name="Bristow J."/>
            <person name="Markowitz V."/>
            <person name="Hugenholtz P."/>
            <person name="Eisen J.A."/>
        </authorList>
    </citation>
    <scope>NUCLEOTIDE SEQUENCE [LARGE SCALE GENOMIC DNA]</scope>
    <source>
        <strain evidence="2 3">DSM 2912</strain>
    </source>
</reference>
<feature type="compositionally biased region" description="Basic and acidic residues" evidence="1">
    <location>
        <begin position="67"/>
        <end position="76"/>
    </location>
</feature>
<dbReference type="HOGENOM" id="CLU_2493873_0_0_9"/>
<sequence>MFVSLHIRSSYCQNLLIIGVNLQNVEGMAHSSVVNYQGSDGDDEVIPAAGNYRVNPGRKLVVPQVGDHQHGLEANHRPRPGFPVLL</sequence>
<evidence type="ECO:0000256" key="1">
    <source>
        <dbReference type="SAM" id="MobiDB-lite"/>
    </source>
</evidence>
<proteinExistence type="predicted"/>
<protein>
    <submittedName>
        <fullName evidence="2">Uncharacterized protein</fullName>
    </submittedName>
</protein>
<dbReference type="AlphaFoldDB" id="D5WQT7"/>
<dbReference type="EMBL" id="CP002017">
    <property type="protein sequence ID" value="ADG06696.1"/>
    <property type="molecule type" value="Genomic_DNA"/>
</dbReference>
<accession>D5WQT7</accession>
<organism evidence="2 3">
    <name type="scientific">Kyrpidia tusciae (strain DSM 2912 / NBRC 15312 / T2)</name>
    <name type="common">Bacillus tusciae</name>
    <dbReference type="NCBI Taxonomy" id="562970"/>
    <lineage>
        <taxon>Bacteria</taxon>
        <taxon>Bacillati</taxon>
        <taxon>Bacillota</taxon>
        <taxon>Bacilli</taxon>
        <taxon>Bacillales</taxon>
        <taxon>Alicyclobacillaceae</taxon>
        <taxon>Kyrpidia</taxon>
    </lineage>
</organism>
<feature type="region of interest" description="Disordered" evidence="1">
    <location>
        <begin position="67"/>
        <end position="86"/>
    </location>
</feature>
<evidence type="ECO:0000313" key="3">
    <source>
        <dbReference type="Proteomes" id="UP000002368"/>
    </source>
</evidence>